<keyword evidence="2" id="KW-1185">Reference proteome</keyword>
<gene>
    <name evidence="1" type="ORF">HND93_01830</name>
</gene>
<reference evidence="1 2" key="1">
    <citation type="submission" date="2020-05" db="EMBL/GenBank/DDBJ databases">
        <title>Azospirillum oleiclasticum sp. nov, a nitrogen-fixing and heavy crude oil-emulsifying bacterium isolated from the crude oil of Yumen Oilfield.</title>
        <authorList>
            <person name="Wu D."/>
            <person name="Cai M."/>
            <person name="Zhang X."/>
        </authorList>
    </citation>
    <scope>NUCLEOTIDE SEQUENCE [LARGE SCALE GENOMIC DNA]</scope>
    <source>
        <strain evidence="1 2">ROY-1-1-2</strain>
    </source>
</reference>
<evidence type="ECO:0000313" key="1">
    <source>
        <dbReference type="EMBL" id="NYZ18437.1"/>
    </source>
</evidence>
<comment type="caution">
    <text evidence="1">The sequence shown here is derived from an EMBL/GenBank/DDBJ whole genome shotgun (WGS) entry which is preliminary data.</text>
</comment>
<protein>
    <recommendedName>
        <fullName evidence="3">Outer-membrane lipoprotein LolB</fullName>
    </recommendedName>
</protein>
<evidence type="ECO:0000313" key="2">
    <source>
        <dbReference type="Proteomes" id="UP000584642"/>
    </source>
</evidence>
<dbReference type="Proteomes" id="UP000584642">
    <property type="component" value="Unassembled WGS sequence"/>
</dbReference>
<dbReference type="EMBL" id="JABFDB010000001">
    <property type="protein sequence ID" value="NYZ18437.1"/>
    <property type="molecule type" value="Genomic_DNA"/>
</dbReference>
<name>A0ABX2T298_9PROT</name>
<evidence type="ECO:0008006" key="3">
    <source>
        <dbReference type="Google" id="ProtNLM"/>
    </source>
</evidence>
<proteinExistence type="predicted"/>
<accession>A0ABX2T298</accession>
<organism evidence="1 2">
    <name type="scientific">Azospirillum oleiclasticum</name>
    <dbReference type="NCBI Taxonomy" id="2735135"/>
    <lineage>
        <taxon>Bacteria</taxon>
        <taxon>Pseudomonadati</taxon>
        <taxon>Pseudomonadota</taxon>
        <taxon>Alphaproteobacteria</taxon>
        <taxon>Rhodospirillales</taxon>
        <taxon>Azospirillaceae</taxon>
        <taxon>Azospirillum</taxon>
    </lineage>
</organism>
<sequence length="95" mass="10605">MSASRSAGPRRVPSERQAAWLRRGLRQAGGKLPLFDEHGQRVNPQTIRCCLENGWAERWFANPLKPDWLVCRLTEAGRRAVTTPVPAEAEAETAP</sequence>
<dbReference type="RefSeq" id="WP_180280179.1">
    <property type="nucleotide sequence ID" value="NZ_JABFDB010000001.1"/>
</dbReference>